<evidence type="ECO:0000259" key="1">
    <source>
        <dbReference type="SMART" id="SM00858"/>
    </source>
</evidence>
<dbReference type="CDD" id="cd11614">
    <property type="entry name" value="SAF_CpaB_FlgA_like"/>
    <property type="match status" value="1"/>
</dbReference>
<dbReference type="Proteomes" id="UP000280726">
    <property type="component" value="Unassembled WGS sequence"/>
</dbReference>
<comment type="caution">
    <text evidence="2">The sequence shown here is derived from an EMBL/GenBank/DDBJ whole genome shotgun (WGS) entry which is preliminary data.</text>
</comment>
<dbReference type="Pfam" id="PF16976">
    <property type="entry name" value="RcpC"/>
    <property type="match status" value="1"/>
</dbReference>
<name>A0A3N4ZA27_9MICO</name>
<organism evidence="2 3">
    <name type="scientific">Georgenia muralis</name>
    <dbReference type="NCBI Taxonomy" id="154117"/>
    <lineage>
        <taxon>Bacteria</taxon>
        <taxon>Bacillati</taxon>
        <taxon>Actinomycetota</taxon>
        <taxon>Actinomycetes</taxon>
        <taxon>Micrococcales</taxon>
        <taxon>Bogoriellaceae</taxon>
        <taxon>Georgenia</taxon>
    </lineage>
</organism>
<dbReference type="InterPro" id="IPR031571">
    <property type="entry name" value="RcpC_dom"/>
</dbReference>
<protein>
    <submittedName>
        <fullName evidence="2">Pilus assembly protein CpaB</fullName>
    </submittedName>
</protein>
<evidence type="ECO:0000313" key="3">
    <source>
        <dbReference type="Proteomes" id="UP000280726"/>
    </source>
</evidence>
<evidence type="ECO:0000313" key="2">
    <source>
        <dbReference type="EMBL" id="RPF28110.1"/>
    </source>
</evidence>
<dbReference type="AlphaFoldDB" id="A0A3N4ZA27"/>
<dbReference type="SMART" id="SM00858">
    <property type="entry name" value="SAF"/>
    <property type="match status" value="1"/>
</dbReference>
<dbReference type="EMBL" id="RKRA01000001">
    <property type="protein sequence ID" value="RPF28110.1"/>
    <property type="molecule type" value="Genomic_DNA"/>
</dbReference>
<gene>
    <name evidence="2" type="ORF">EDD32_2619</name>
</gene>
<feature type="domain" description="SAF" evidence="1">
    <location>
        <begin position="40"/>
        <end position="104"/>
    </location>
</feature>
<sequence length="246" mass="25388">MQRRVIAAVSAALLALVGGLLIISYVRGADQRALAGQEAVDVLVVSEDIPKGALAEEIVASVSAVQLPAVSVPEDAVTSLEEVSGLVVTADLYPGEQLIAARFAQPASLATSEVDVPAGLQQLSIQLEPQRVIGGHLDAGDKVGIFVSMPGEAEVPAQTRLILSHVLVTRVQGGIATPTDADESAADPASTQGTPDQVVIVTLATTAPDAERIVFGQVSGSIWLSVQPDDATADGSRIVTRENIFE</sequence>
<reference evidence="2 3" key="1">
    <citation type="submission" date="2018-11" db="EMBL/GenBank/DDBJ databases">
        <title>Sequencing the genomes of 1000 actinobacteria strains.</title>
        <authorList>
            <person name="Klenk H.-P."/>
        </authorList>
    </citation>
    <scope>NUCLEOTIDE SEQUENCE [LARGE SCALE GENOMIC DNA]</scope>
    <source>
        <strain evidence="2 3">DSM 14418</strain>
    </source>
</reference>
<accession>A0A3N4ZA27</accession>
<dbReference type="InterPro" id="IPR013974">
    <property type="entry name" value="SAF"/>
</dbReference>
<proteinExistence type="predicted"/>
<keyword evidence="3" id="KW-1185">Reference proteome</keyword>